<sequence length="20" mass="2360">SILKCPQCQIEIRRNQIMAD</sequence>
<evidence type="ECO:0000313" key="2">
    <source>
        <dbReference type="EMBL" id="CAF1364943.1"/>
    </source>
</evidence>
<evidence type="ECO:0000313" key="1">
    <source>
        <dbReference type="EMBL" id="CAF1328497.1"/>
    </source>
</evidence>
<evidence type="ECO:0000313" key="4">
    <source>
        <dbReference type="Proteomes" id="UP000663870"/>
    </source>
</evidence>
<dbReference type="Proteomes" id="UP000663870">
    <property type="component" value="Unassembled WGS sequence"/>
</dbReference>
<feature type="non-terminal residue" evidence="2">
    <location>
        <position position="1"/>
    </location>
</feature>
<dbReference type="Proteomes" id="UP000663889">
    <property type="component" value="Unassembled WGS sequence"/>
</dbReference>
<dbReference type="Proteomes" id="UP000663854">
    <property type="component" value="Unassembled WGS sequence"/>
</dbReference>
<dbReference type="EMBL" id="CAJNOU010003010">
    <property type="protein sequence ID" value="CAF1364943.1"/>
    <property type="molecule type" value="Genomic_DNA"/>
</dbReference>
<evidence type="ECO:0000313" key="5">
    <source>
        <dbReference type="Proteomes" id="UP000663889"/>
    </source>
</evidence>
<dbReference type="EMBL" id="CAJNOH010003231">
    <property type="protein sequence ID" value="CAF1328497.1"/>
    <property type="molecule type" value="Genomic_DNA"/>
</dbReference>
<dbReference type="EMBL" id="CAJNOL010004538">
    <property type="protein sequence ID" value="CAF1590248.1"/>
    <property type="molecule type" value="Genomic_DNA"/>
</dbReference>
<keyword evidence="4" id="KW-1185">Reference proteome</keyword>
<accession>A0A815IEM7</accession>
<proteinExistence type="predicted"/>
<gene>
    <name evidence="3" type="ORF">JXQ802_LOCUS47150</name>
    <name evidence="1" type="ORF">PYM288_LOCUS31285</name>
    <name evidence="2" type="ORF">SEV965_LOCUS29577</name>
</gene>
<comment type="caution">
    <text evidence="2">The sequence shown here is derived from an EMBL/GenBank/DDBJ whole genome shotgun (WGS) entry which is preliminary data.</text>
</comment>
<dbReference type="AlphaFoldDB" id="A0A815IEM7"/>
<evidence type="ECO:0000313" key="3">
    <source>
        <dbReference type="EMBL" id="CAF1590248.1"/>
    </source>
</evidence>
<protein>
    <submittedName>
        <fullName evidence="2">Uncharacterized protein</fullName>
    </submittedName>
</protein>
<name>A0A815IEM7_9BILA</name>
<reference evidence="2" key="1">
    <citation type="submission" date="2021-02" db="EMBL/GenBank/DDBJ databases">
        <authorList>
            <person name="Nowell W R."/>
        </authorList>
    </citation>
    <scope>NUCLEOTIDE SEQUENCE</scope>
</reference>
<organism evidence="2 5">
    <name type="scientific">Rotaria sordida</name>
    <dbReference type="NCBI Taxonomy" id="392033"/>
    <lineage>
        <taxon>Eukaryota</taxon>
        <taxon>Metazoa</taxon>
        <taxon>Spiralia</taxon>
        <taxon>Gnathifera</taxon>
        <taxon>Rotifera</taxon>
        <taxon>Eurotatoria</taxon>
        <taxon>Bdelloidea</taxon>
        <taxon>Philodinida</taxon>
        <taxon>Philodinidae</taxon>
        <taxon>Rotaria</taxon>
    </lineage>
</organism>